<comment type="caution">
    <text evidence="10">The sequence shown here is derived from an EMBL/GenBank/DDBJ whole genome shotgun (WGS) entry which is preliminary data.</text>
</comment>
<evidence type="ECO:0000256" key="1">
    <source>
        <dbReference type="ARBA" id="ARBA00001971"/>
    </source>
</evidence>
<dbReference type="GO" id="GO:0004497">
    <property type="term" value="F:monooxygenase activity"/>
    <property type="evidence" value="ECO:0007669"/>
    <property type="project" value="UniProtKB-KW"/>
</dbReference>
<evidence type="ECO:0000256" key="9">
    <source>
        <dbReference type="RuleBase" id="RU000461"/>
    </source>
</evidence>
<dbReference type="PANTHER" id="PTHR47950:SF44">
    <property type="entry name" value="CYTOCHROME P450, FAMILY 76, SUBFAMILY C, POLYPEPTIDE 5-RELATED"/>
    <property type="match status" value="1"/>
</dbReference>
<dbReference type="SUPFAM" id="SSF48264">
    <property type="entry name" value="Cytochrome P450"/>
    <property type="match status" value="1"/>
</dbReference>
<name>A0AAV3QIP1_LITER</name>
<evidence type="ECO:0000313" key="11">
    <source>
        <dbReference type="Proteomes" id="UP001454036"/>
    </source>
</evidence>
<keyword evidence="7 9" id="KW-0503">Monooxygenase</keyword>
<organism evidence="10 11">
    <name type="scientific">Lithospermum erythrorhizon</name>
    <name type="common">Purple gromwell</name>
    <name type="synonym">Lithospermum officinale var. erythrorhizon</name>
    <dbReference type="NCBI Taxonomy" id="34254"/>
    <lineage>
        <taxon>Eukaryota</taxon>
        <taxon>Viridiplantae</taxon>
        <taxon>Streptophyta</taxon>
        <taxon>Embryophyta</taxon>
        <taxon>Tracheophyta</taxon>
        <taxon>Spermatophyta</taxon>
        <taxon>Magnoliopsida</taxon>
        <taxon>eudicotyledons</taxon>
        <taxon>Gunneridae</taxon>
        <taxon>Pentapetalae</taxon>
        <taxon>asterids</taxon>
        <taxon>lamiids</taxon>
        <taxon>Boraginales</taxon>
        <taxon>Boraginaceae</taxon>
        <taxon>Boraginoideae</taxon>
        <taxon>Lithospermeae</taxon>
        <taxon>Lithospermum</taxon>
    </lineage>
</organism>
<sequence length="205" mass="23527">MNVELFIAGTDTPSAIVEWAMAEVLHNPKIMAKAKQEFSANFGKSENIREKDMTQLPYVTAIIKETIRLHGPTSLLLPHYSQTDVELRGYYIPKHTLIYVNAWGISRDKMYWDEPEVFNPERFMNSEFDFQGQSSCFLPFGAGRRICLGYSLGVRMMFLMIATFIHRFDWKLPDGLTPENMNMEEKASATLHKKDPLVSIPLSNN</sequence>
<gene>
    <name evidence="10" type="ORF">LIER_19084</name>
</gene>
<dbReference type="GO" id="GO:0005506">
    <property type="term" value="F:iron ion binding"/>
    <property type="evidence" value="ECO:0007669"/>
    <property type="project" value="InterPro"/>
</dbReference>
<dbReference type="InterPro" id="IPR002401">
    <property type="entry name" value="Cyt_P450_E_grp-I"/>
</dbReference>
<evidence type="ECO:0000256" key="3">
    <source>
        <dbReference type="ARBA" id="ARBA00022617"/>
    </source>
</evidence>
<keyword evidence="5 9" id="KW-0560">Oxidoreductase</keyword>
<keyword evidence="4 8" id="KW-0479">Metal-binding</keyword>
<keyword evidence="3 8" id="KW-0349">Heme</keyword>
<evidence type="ECO:0000313" key="10">
    <source>
        <dbReference type="EMBL" id="GAA0163141.1"/>
    </source>
</evidence>
<comment type="cofactor">
    <cofactor evidence="1 8">
        <name>heme</name>
        <dbReference type="ChEBI" id="CHEBI:30413"/>
    </cofactor>
</comment>
<dbReference type="PRINTS" id="PR00385">
    <property type="entry name" value="P450"/>
</dbReference>
<proteinExistence type="inferred from homology"/>
<dbReference type="PANTHER" id="PTHR47950">
    <property type="entry name" value="CYTOCHROME P450, FAMILY 76, SUBFAMILY C, POLYPEPTIDE 5-RELATED"/>
    <property type="match status" value="1"/>
</dbReference>
<evidence type="ECO:0000256" key="8">
    <source>
        <dbReference type="PIRSR" id="PIRSR602401-1"/>
    </source>
</evidence>
<keyword evidence="11" id="KW-1185">Reference proteome</keyword>
<evidence type="ECO:0000256" key="2">
    <source>
        <dbReference type="ARBA" id="ARBA00010617"/>
    </source>
</evidence>
<dbReference type="AlphaFoldDB" id="A0AAV3QIP1"/>
<protein>
    <submittedName>
        <fullName evidence="10">Oxygenase</fullName>
    </submittedName>
</protein>
<dbReference type="PRINTS" id="PR00463">
    <property type="entry name" value="EP450I"/>
</dbReference>
<reference evidence="10 11" key="1">
    <citation type="submission" date="2024-01" db="EMBL/GenBank/DDBJ databases">
        <title>The complete chloroplast genome sequence of Lithospermum erythrorhizon: insights into the phylogenetic relationship among Boraginaceae species and the maternal lineages of purple gromwells.</title>
        <authorList>
            <person name="Okada T."/>
            <person name="Watanabe K."/>
        </authorList>
    </citation>
    <scope>NUCLEOTIDE SEQUENCE [LARGE SCALE GENOMIC DNA]</scope>
</reference>
<feature type="binding site" description="axial binding residue" evidence="8">
    <location>
        <position position="147"/>
    </location>
    <ligand>
        <name>heme</name>
        <dbReference type="ChEBI" id="CHEBI:30413"/>
    </ligand>
    <ligandPart>
        <name>Fe</name>
        <dbReference type="ChEBI" id="CHEBI:18248"/>
    </ligandPart>
</feature>
<dbReference type="PROSITE" id="PS00086">
    <property type="entry name" value="CYTOCHROME_P450"/>
    <property type="match status" value="1"/>
</dbReference>
<dbReference type="InterPro" id="IPR001128">
    <property type="entry name" value="Cyt_P450"/>
</dbReference>
<evidence type="ECO:0000256" key="5">
    <source>
        <dbReference type="ARBA" id="ARBA00023002"/>
    </source>
</evidence>
<evidence type="ECO:0000256" key="4">
    <source>
        <dbReference type="ARBA" id="ARBA00022723"/>
    </source>
</evidence>
<accession>A0AAV3QIP1</accession>
<dbReference type="FunFam" id="1.10.630.10:FF:000126">
    <property type="entry name" value="Predicted protein"/>
    <property type="match status" value="1"/>
</dbReference>
<comment type="similarity">
    <text evidence="2 9">Belongs to the cytochrome P450 family.</text>
</comment>
<dbReference type="InterPro" id="IPR036396">
    <property type="entry name" value="Cyt_P450_sf"/>
</dbReference>
<keyword evidence="6 8" id="KW-0408">Iron</keyword>
<dbReference type="Proteomes" id="UP001454036">
    <property type="component" value="Unassembled WGS sequence"/>
</dbReference>
<dbReference type="EMBL" id="BAABME010004666">
    <property type="protein sequence ID" value="GAA0163141.1"/>
    <property type="molecule type" value="Genomic_DNA"/>
</dbReference>
<dbReference type="InterPro" id="IPR017972">
    <property type="entry name" value="Cyt_P450_CS"/>
</dbReference>
<evidence type="ECO:0000256" key="7">
    <source>
        <dbReference type="ARBA" id="ARBA00023033"/>
    </source>
</evidence>
<dbReference type="GO" id="GO:0020037">
    <property type="term" value="F:heme binding"/>
    <property type="evidence" value="ECO:0007669"/>
    <property type="project" value="InterPro"/>
</dbReference>
<evidence type="ECO:0000256" key="6">
    <source>
        <dbReference type="ARBA" id="ARBA00023004"/>
    </source>
</evidence>
<dbReference type="Gene3D" id="1.10.630.10">
    <property type="entry name" value="Cytochrome P450"/>
    <property type="match status" value="1"/>
</dbReference>
<dbReference type="Pfam" id="PF00067">
    <property type="entry name" value="p450"/>
    <property type="match status" value="1"/>
</dbReference>
<dbReference type="GO" id="GO:0016705">
    <property type="term" value="F:oxidoreductase activity, acting on paired donors, with incorporation or reduction of molecular oxygen"/>
    <property type="evidence" value="ECO:0007669"/>
    <property type="project" value="InterPro"/>
</dbReference>